<evidence type="ECO:0000313" key="2">
    <source>
        <dbReference type="Proteomes" id="UP000059680"/>
    </source>
</evidence>
<evidence type="ECO:0000313" key="1">
    <source>
        <dbReference type="EMBL" id="BAS80238.1"/>
    </source>
</evidence>
<organism evidence="1 2">
    <name type="scientific">Oryza sativa subsp. japonica</name>
    <name type="common">Rice</name>
    <dbReference type="NCBI Taxonomy" id="39947"/>
    <lineage>
        <taxon>Eukaryota</taxon>
        <taxon>Viridiplantae</taxon>
        <taxon>Streptophyta</taxon>
        <taxon>Embryophyta</taxon>
        <taxon>Tracheophyta</taxon>
        <taxon>Spermatophyta</taxon>
        <taxon>Magnoliopsida</taxon>
        <taxon>Liliopsida</taxon>
        <taxon>Poales</taxon>
        <taxon>Poaceae</taxon>
        <taxon>BOP clade</taxon>
        <taxon>Oryzoideae</taxon>
        <taxon>Oryzeae</taxon>
        <taxon>Oryzinae</taxon>
        <taxon>Oryza</taxon>
        <taxon>Oryza sativa</taxon>
    </lineage>
</organism>
<gene>
    <name evidence="1" type="ordered locus">Os02g0671950</name>
    <name evidence="1" type="ORF">OSNPB_020671950</name>
</gene>
<reference evidence="1 2" key="2">
    <citation type="journal article" date="2013" name="Plant Cell Physiol.">
        <title>Rice Annotation Project Database (RAP-DB): an integrative and interactive database for rice genomics.</title>
        <authorList>
            <person name="Sakai H."/>
            <person name="Lee S.S."/>
            <person name="Tanaka T."/>
            <person name="Numa H."/>
            <person name="Kim J."/>
            <person name="Kawahara Y."/>
            <person name="Wakimoto H."/>
            <person name="Yang C.C."/>
            <person name="Iwamoto M."/>
            <person name="Abe T."/>
            <person name="Yamada Y."/>
            <person name="Muto A."/>
            <person name="Inokuchi H."/>
            <person name="Ikemura T."/>
            <person name="Matsumoto T."/>
            <person name="Sasaki T."/>
            <person name="Itoh T."/>
        </authorList>
    </citation>
    <scope>NUCLEOTIDE SEQUENCE [LARGE SCALE GENOMIC DNA]</scope>
    <source>
        <strain evidence="2">cv. Nipponbare</strain>
    </source>
</reference>
<reference evidence="1 2" key="3">
    <citation type="journal article" date="2013" name="Rice">
        <title>Improvement of the Oryza sativa Nipponbare reference genome using next generation sequence and optical map data.</title>
        <authorList>
            <person name="Kawahara Y."/>
            <person name="de la Bastide M."/>
            <person name="Hamilton J.P."/>
            <person name="Kanamori H."/>
            <person name="McCombie W.R."/>
            <person name="Ouyang S."/>
            <person name="Schwartz D.C."/>
            <person name="Tanaka T."/>
            <person name="Wu J."/>
            <person name="Zhou S."/>
            <person name="Childs K.L."/>
            <person name="Davidson R.M."/>
            <person name="Lin H."/>
            <person name="Quesada-Ocampo L."/>
            <person name="Vaillancourt B."/>
            <person name="Sakai H."/>
            <person name="Lee S.S."/>
            <person name="Kim J."/>
            <person name="Numa H."/>
            <person name="Itoh T."/>
            <person name="Buell C.R."/>
            <person name="Matsumoto T."/>
        </authorList>
    </citation>
    <scope>NUCLEOTIDE SEQUENCE [LARGE SCALE GENOMIC DNA]</scope>
    <source>
        <strain evidence="2">cv. Nipponbare</strain>
    </source>
</reference>
<keyword evidence="2" id="KW-1185">Reference proteome</keyword>
<dbReference type="PaxDb" id="39947-A0A0P0VMT0"/>
<sequence length="43" mass="4977">MMLNNSRLPMANDRRNLRVQERNHPTLLNLVVVPFMSSATLIL</sequence>
<dbReference type="InParanoid" id="A0A0P0VMT0"/>
<dbReference type="EMBL" id="AP014958">
    <property type="protein sequence ID" value="BAS80238.1"/>
    <property type="molecule type" value="Genomic_DNA"/>
</dbReference>
<name>A0A0P0VMT0_ORYSJ</name>
<proteinExistence type="predicted"/>
<dbReference type="Proteomes" id="UP000059680">
    <property type="component" value="Chromosome 2"/>
</dbReference>
<dbReference type="AlphaFoldDB" id="A0A0P0VMT0"/>
<protein>
    <submittedName>
        <fullName evidence="1">Os02g0671950 protein</fullName>
    </submittedName>
</protein>
<dbReference type="Gramene" id="Os02t0671950-01">
    <property type="protein sequence ID" value="Os02t0671950-01"/>
    <property type="gene ID" value="Os02g0671950"/>
</dbReference>
<reference evidence="2" key="1">
    <citation type="journal article" date="2005" name="Nature">
        <title>The map-based sequence of the rice genome.</title>
        <authorList>
            <consortium name="International rice genome sequencing project (IRGSP)"/>
            <person name="Matsumoto T."/>
            <person name="Wu J."/>
            <person name="Kanamori H."/>
            <person name="Katayose Y."/>
            <person name="Fujisawa M."/>
            <person name="Namiki N."/>
            <person name="Mizuno H."/>
            <person name="Yamamoto K."/>
            <person name="Antonio B.A."/>
            <person name="Baba T."/>
            <person name="Sakata K."/>
            <person name="Nagamura Y."/>
            <person name="Aoki H."/>
            <person name="Arikawa K."/>
            <person name="Arita K."/>
            <person name="Bito T."/>
            <person name="Chiden Y."/>
            <person name="Fujitsuka N."/>
            <person name="Fukunaka R."/>
            <person name="Hamada M."/>
            <person name="Harada C."/>
            <person name="Hayashi A."/>
            <person name="Hijishita S."/>
            <person name="Honda M."/>
            <person name="Hosokawa S."/>
            <person name="Ichikawa Y."/>
            <person name="Idonuma A."/>
            <person name="Iijima M."/>
            <person name="Ikeda M."/>
            <person name="Ikeno M."/>
            <person name="Ito K."/>
            <person name="Ito S."/>
            <person name="Ito T."/>
            <person name="Ito Y."/>
            <person name="Ito Y."/>
            <person name="Iwabuchi A."/>
            <person name="Kamiya K."/>
            <person name="Karasawa W."/>
            <person name="Kurita K."/>
            <person name="Katagiri S."/>
            <person name="Kikuta A."/>
            <person name="Kobayashi H."/>
            <person name="Kobayashi N."/>
            <person name="Machita K."/>
            <person name="Maehara T."/>
            <person name="Masukawa M."/>
            <person name="Mizubayashi T."/>
            <person name="Mukai Y."/>
            <person name="Nagasaki H."/>
            <person name="Nagata Y."/>
            <person name="Naito S."/>
            <person name="Nakashima M."/>
            <person name="Nakama Y."/>
            <person name="Nakamichi Y."/>
            <person name="Nakamura M."/>
            <person name="Meguro A."/>
            <person name="Negishi M."/>
            <person name="Ohta I."/>
            <person name="Ohta T."/>
            <person name="Okamoto M."/>
            <person name="Ono N."/>
            <person name="Saji S."/>
            <person name="Sakaguchi M."/>
            <person name="Sakai K."/>
            <person name="Shibata M."/>
            <person name="Shimokawa T."/>
            <person name="Song J."/>
            <person name="Takazaki Y."/>
            <person name="Terasawa K."/>
            <person name="Tsugane M."/>
            <person name="Tsuji K."/>
            <person name="Ueda S."/>
            <person name="Waki K."/>
            <person name="Yamagata H."/>
            <person name="Yamamoto M."/>
            <person name="Yamamoto S."/>
            <person name="Yamane H."/>
            <person name="Yoshiki S."/>
            <person name="Yoshihara R."/>
            <person name="Yukawa K."/>
            <person name="Zhong H."/>
            <person name="Yano M."/>
            <person name="Yuan Q."/>
            <person name="Ouyang S."/>
            <person name="Liu J."/>
            <person name="Jones K.M."/>
            <person name="Gansberger K."/>
            <person name="Moffat K."/>
            <person name="Hill J."/>
            <person name="Bera J."/>
            <person name="Fadrosh D."/>
            <person name="Jin S."/>
            <person name="Johri S."/>
            <person name="Kim M."/>
            <person name="Overton L."/>
            <person name="Reardon M."/>
            <person name="Tsitrin T."/>
            <person name="Vuong H."/>
            <person name="Weaver B."/>
            <person name="Ciecko A."/>
            <person name="Tallon L."/>
            <person name="Jackson J."/>
            <person name="Pai G."/>
            <person name="Aken S.V."/>
            <person name="Utterback T."/>
            <person name="Reidmuller S."/>
            <person name="Feldblyum T."/>
            <person name="Hsiao J."/>
            <person name="Zismann V."/>
            <person name="Iobst S."/>
            <person name="de Vazeille A.R."/>
            <person name="Buell C.R."/>
            <person name="Ying K."/>
            <person name="Li Y."/>
            <person name="Lu T."/>
            <person name="Huang Y."/>
            <person name="Zhao Q."/>
            <person name="Feng Q."/>
            <person name="Zhang L."/>
            <person name="Zhu J."/>
            <person name="Weng Q."/>
            <person name="Mu J."/>
            <person name="Lu Y."/>
            <person name="Fan D."/>
            <person name="Liu Y."/>
            <person name="Guan J."/>
            <person name="Zhang Y."/>
            <person name="Yu S."/>
            <person name="Liu X."/>
            <person name="Zhang Y."/>
            <person name="Hong G."/>
            <person name="Han B."/>
            <person name="Choisne N."/>
            <person name="Demange N."/>
            <person name="Orjeda G."/>
            <person name="Samain S."/>
            <person name="Cattolico L."/>
            <person name="Pelletier E."/>
            <person name="Couloux A."/>
            <person name="Segurens B."/>
            <person name="Wincker P."/>
            <person name="D'Hont A."/>
            <person name="Scarpelli C."/>
            <person name="Weissenbach J."/>
            <person name="Salanoubat M."/>
            <person name="Quetier F."/>
            <person name="Yu Y."/>
            <person name="Kim H.R."/>
            <person name="Rambo T."/>
            <person name="Currie J."/>
            <person name="Collura K."/>
            <person name="Luo M."/>
            <person name="Yang T."/>
            <person name="Ammiraju J.S.S."/>
            <person name="Engler F."/>
            <person name="Soderlund C."/>
            <person name="Wing R.A."/>
            <person name="Palmer L.E."/>
            <person name="de la Bastide M."/>
            <person name="Spiegel L."/>
            <person name="Nascimento L."/>
            <person name="Zutavern T."/>
            <person name="O'Shaughnessy A."/>
            <person name="Dike S."/>
            <person name="Dedhia N."/>
            <person name="Preston R."/>
            <person name="Balija V."/>
            <person name="McCombie W.R."/>
            <person name="Chow T."/>
            <person name="Chen H."/>
            <person name="Chung M."/>
            <person name="Chen C."/>
            <person name="Shaw J."/>
            <person name="Wu H."/>
            <person name="Hsiao K."/>
            <person name="Chao Y."/>
            <person name="Chu M."/>
            <person name="Cheng C."/>
            <person name="Hour A."/>
            <person name="Lee P."/>
            <person name="Lin S."/>
            <person name="Lin Y."/>
            <person name="Liou J."/>
            <person name="Liu S."/>
            <person name="Hsing Y."/>
            <person name="Raghuvanshi S."/>
            <person name="Mohanty A."/>
            <person name="Bharti A.K."/>
            <person name="Gaur A."/>
            <person name="Gupta V."/>
            <person name="Kumar D."/>
            <person name="Ravi V."/>
            <person name="Vij S."/>
            <person name="Kapur A."/>
            <person name="Khurana P."/>
            <person name="Khurana P."/>
            <person name="Khurana J.P."/>
            <person name="Tyagi A.K."/>
            <person name="Gaikwad K."/>
            <person name="Singh A."/>
            <person name="Dalal V."/>
            <person name="Srivastava S."/>
            <person name="Dixit A."/>
            <person name="Pal A.K."/>
            <person name="Ghazi I.A."/>
            <person name="Yadav M."/>
            <person name="Pandit A."/>
            <person name="Bhargava A."/>
            <person name="Sureshbabu K."/>
            <person name="Batra K."/>
            <person name="Sharma T.R."/>
            <person name="Mohapatra T."/>
            <person name="Singh N.K."/>
            <person name="Messing J."/>
            <person name="Nelson A.B."/>
            <person name="Fuks G."/>
            <person name="Kavchok S."/>
            <person name="Keizer G."/>
            <person name="Linton E."/>
            <person name="Llaca V."/>
            <person name="Song R."/>
            <person name="Tanyolac B."/>
            <person name="Young S."/>
            <person name="Ho-Il K."/>
            <person name="Hahn J.H."/>
            <person name="Sangsakoo G."/>
            <person name="Vanavichit A."/>
            <person name="de Mattos Luiz.A.T."/>
            <person name="Zimmer P.D."/>
            <person name="Malone G."/>
            <person name="Dellagostin O."/>
            <person name="de Oliveira A.C."/>
            <person name="Bevan M."/>
            <person name="Bancroft I."/>
            <person name="Minx P."/>
            <person name="Cordum H."/>
            <person name="Wilson R."/>
            <person name="Cheng Z."/>
            <person name="Jin W."/>
            <person name="Jiang J."/>
            <person name="Leong S.A."/>
            <person name="Iwama H."/>
            <person name="Gojobori T."/>
            <person name="Itoh T."/>
            <person name="Niimura Y."/>
            <person name="Fujii Y."/>
            <person name="Habara T."/>
            <person name="Sakai H."/>
            <person name="Sato Y."/>
            <person name="Wilson G."/>
            <person name="Kumar K."/>
            <person name="McCouch S."/>
            <person name="Juretic N."/>
            <person name="Hoen D."/>
            <person name="Wright S."/>
            <person name="Bruskiewich R."/>
            <person name="Bureau T."/>
            <person name="Miyao A."/>
            <person name="Hirochika H."/>
            <person name="Nishikawa T."/>
            <person name="Kadowaki K."/>
            <person name="Sugiura M."/>
            <person name="Burr B."/>
            <person name="Sasaki T."/>
        </authorList>
    </citation>
    <scope>NUCLEOTIDE SEQUENCE [LARGE SCALE GENOMIC DNA]</scope>
    <source>
        <strain evidence="2">cv. Nipponbare</strain>
    </source>
</reference>
<accession>A0A0P0VMT0</accession>